<name>A0A9D4E977_DREPO</name>
<dbReference type="EMBL" id="JAIWYP010000009">
    <property type="protein sequence ID" value="KAH3773987.1"/>
    <property type="molecule type" value="Genomic_DNA"/>
</dbReference>
<dbReference type="AlphaFoldDB" id="A0A9D4E977"/>
<comment type="caution">
    <text evidence="1">The sequence shown here is derived from an EMBL/GenBank/DDBJ whole genome shotgun (WGS) entry which is preliminary data.</text>
</comment>
<sequence length="115" mass="12913">MDTADQLCQGNIQSVLARKESISCVTDTADQLCQGNIRPVLTRKNSIGAQIQPINGTETTYRRLERIVICQLWHTDCRQEHFLDTLDLRATQRTITQLLSALATNRVSTRNQNGG</sequence>
<dbReference type="Proteomes" id="UP000828390">
    <property type="component" value="Unassembled WGS sequence"/>
</dbReference>
<gene>
    <name evidence="1" type="ORF">DPMN_175358</name>
</gene>
<accession>A0A9D4E977</accession>
<reference evidence="1" key="2">
    <citation type="submission" date="2020-11" db="EMBL/GenBank/DDBJ databases">
        <authorList>
            <person name="McCartney M.A."/>
            <person name="Auch B."/>
            <person name="Kono T."/>
            <person name="Mallez S."/>
            <person name="Becker A."/>
            <person name="Gohl D.M."/>
            <person name="Silverstein K.A.T."/>
            <person name="Koren S."/>
            <person name="Bechman K.B."/>
            <person name="Herman A."/>
            <person name="Abrahante J.E."/>
            <person name="Garbe J."/>
        </authorList>
    </citation>
    <scope>NUCLEOTIDE SEQUENCE</scope>
    <source>
        <strain evidence="1">Duluth1</strain>
        <tissue evidence="1">Whole animal</tissue>
    </source>
</reference>
<evidence type="ECO:0000313" key="2">
    <source>
        <dbReference type="Proteomes" id="UP000828390"/>
    </source>
</evidence>
<protein>
    <submittedName>
        <fullName evidence="1">Uncharacterized protein</fullName>
    </submittedName>
</protein>
<keyword evidence="2" id="KW-1185">Reference proteome</keyword>
<proteinExistence type="predicted"/>
<reference evidence="1" key="1">
    <citation type="journal article" date="2019" name="bioRxiv">
        <title>The Genome of the Zebra Mussel, Dreissena polymorpha: A Resource for Invasive Species Research.</title>
        <authorList>
            <person name="McCartney M.A."/>
            <person name="Auch B."/>
            <person name="Kono T."/>
            <person name="Mallez S."/>
            <person name="Zhang Y."/>
            <person name="Obille A."/>
            <person name="Becker A."/>
            <person name="Abrahante J.E."/>
            <person name="Garbe J."/>
            <person name="Badalamenti J.P."/>
            <person name="Herman A."/>
            <person name="Mangelson H."/>
            <person name="Liachko I."/>
            <person name="Sullivan S."/>
            <person name="Sone E.D."/>
            <person name="Koren S."/>
            <person name="Silverstein K.A.T."/>
            <person name="Beckman K.B."/>
            <person name="Gohl D.M."/>
        </authorList>
    </citation>
    <scope>NUCLEOTIDE SEQUENCE</scope>
    <source>
        <strain evidence="1">Duluth1</strain>
        <tissue evidence="1">Whole animal</tissue>
    </source>
</reference>
<organism evidence="1 2">
    <name type="scientific">Dreissena polymorpha</name>
    <name type="common">Zebra mussel</name>
    <name type="synonym">Mytilus polymorpha</name>
    <dbReference type="NCBI Taxonomy" id="45954"/>
    <lineage>
        <taxon>Eukaryota</taxon>
        <taxon>Metazoa</taxon>
        <taxon>Spiralia</taxon>
        <taxon>Lophotrochozoa</taxon>
        <taxon>Mollusca</taxon>
        <taxon>Bivalvia</taxon>
        <taxon>Autobranchia</taxon>
        <taxon>Heteroconchia</taxon>
        <taxon>Euheterodonta</taxon>
        <taxon>Imparidentia</taxon>
        <taxon>Neoheterodontei</taxon>
        <taxon>Myida</taxon>
        <taxon>Dreissenoidea</taxon>
        <taxon>Dreissenidae</taxon>
        <taxon>Dreissena</taxon>
    </lineage>
</organism>
<evidence type="ECO:0000313" key="1">
    <source>
        <dbReference type="EMBL" id="KAH3773987.1"/>
    </source>
</evidence>